<evidence type="ECO:0000313" key="1">
    <source>
        <dbReference type="EMBL" id="AEH03551.1"/>
    </source>
</evidence>
<dbReference type="KEGG" id="vg:26643656"/>
<dbReference type="Proteomes" id="UP000008388">
    <property type="component" value="Segment"/>
</dbReference>
<gene>
    <name evidence="1" type="primary">127</name>
</gene>
<dbReference type="GeneID" id="26643656"/>
<keyword evidence="2" id="KW-1185">Reference proteome</keyword>
<evidence type="ECO:0000313" key="2">
    <source>
        <dbReference type="Proteomes" id="UP000008388"/>
    </source>
</evidence>
<dbReference type="EMBL" id="HQ630627">
    <property type="protein sequence ID" value="AEH03551.1"/>
    <property type="molecule type" value="Genomic_DNA"/>
</dbReference>
<sequence length="139" mass="16593">MEKMLESFKFHNKHVVVNFEYDVKNDIWRRVKPIVPIGTGTGSIPIEDPVGELLNIRWVDWQKAWRGGEQKQLLEDRVIELNPELVEAILDTEYLQEDYNRDEGLVQVRYQISNDYHNREFARDSVKRIIEAYNKLKVY</sequence>
<accession>F8SK01</accession>
<dbReference type="OrthoDB" id="39914at10239"/>
<dbReference type="RefSeq" id="YP_009217207.1">
    <property type="nucleotide sequence ID" value="NC_028999.1"/>
</dbReference>
<name>F8SK01_BPPA3</name>
<proteinExistence type="predicted"/>
<organism evidence="1 2">
    <name type="scientific">Pseudomonas phage PhiPA3</name>
    <name type="common">Pseudomonas aeruginosa phage PhiPA3</name>
    <dbReference type="NCBI Taxonomy" id="998086"/>
    <lineage>
        <taxon>Viruses</taxon>
        <taxon>Duplodnaviria</taxon>
        <taxon>Heunggongvirae</taxon>
        <taxon>Uroviricota</taxon>
        <taxon>Caudoviricetes</taxon>
        <taxon>Chimalliviridae</taxon>
        <taxon>Miltoncavirus</taxon>
        <taxon>Miltoncavirus PhiPA3</taxon>
    </lineage>
</organism>
<protein>
    <submittedName>
        <fullName evidence="1">Uncharacterized protein 127</fullName>
    </submittedName>
</protein>
<reference evidence="1 2" key="1">
    <citation type="journal article" date="2011" name="Microbiology">
        <title>The Pseudomonas aeruginosa generalized transducing phage phiPA3 is a new member of the phiKZ-like group of 'jumbo' phages, and infects model laboratory strains and clinical isolates from cystic fibrosis patients.</title>
        <authorList>
            <person name="Monson R."/>
            <person name="Foulds I."/>
            <person name="Foweraker J."/>
            <person name="Welch M."/>
            <person name="Salmond G.P."/>
        </authorList>
    </citation>
    <scope>NUCLEOTIDE SEQUENCE [LARGE SCALE GENOMIC DNA]</scope>
</reference>
<organismHost>
    <name type="scientific">Pseudomonas aeruginosa</name>
    <dbReference type="NCBI Taxonomy" id="287"/>
</organismHost>